<evidence type="ECO:0008006" key="3">
    <source>
        <dbReference type="Google" id="ProtNLM"/>
    </source>
</evidence>
<feature type="signal peptide" evidence="1">
    <location>
        <begin position="1"/>
        <end position="18"/>
    </location>
</feature>
<dbReference type="InterPro" id="IPR003425">
    <property type="entry name" value="CCB3/YggT"/>
</dbReference>
<evidence type="ECO:0000256" key="1">
    <source>
        <dbReference type="SAM" id="SignalP"/>
    </source>
</evidence>
<organism evidence="2">
    <name type="scientific">Chromera velia CCMP2878</name>
    <dbReference type="NCBI Taxonomy" id="1169474"/>
    <lineage>
        <taxon>Eukaryota</taxon>
        <taxon>Sar</taxon>
        <taxon>Alveolata</taxon>
        <taxon>Colpodellida</taxon>
        <taxon>Chromeraceae</taxon>
        <taxon>Chromera</taxon>
    </lineage>
</organism>
<dbReference type="PANTHER" id="PTHR33219:SF14">
    <property type="entry name" value="PROTEIN COFACTOR ASSEMBLY OF COMPLEX C SUBUNIT B CCB3, CHLOROPLASTIC-RELATED"/>
    <property type="match status" value="1"/>
</dbReference>
<dbReference type="AlphaFoldDB" id="A0A0G4GP35"/>
<dbReference type="VEuPathDB" id="CryptoDB:Cvel_22748"/>
<protein>
    <recommendedName>
        <fullName evidence="3">YGGT family protein</fullName>
    </recommendedName>
</protein>
<dbReference type="Pfam" id="PF02325">
    <property type="entry name" value="CCB3_YggT"/>
    <property type="match status" value="1"/>
</dbReference>
<dbReference type="PANTHER" id="PTHR33219">
    <property type="entry name" value="YLMG HOMOLOG PROTEIN 2, CHLOROPLASTIC"/>
    <property type="match status" value="1"/>
</dbReference>
<name>A0A0G4GP35_9ALVE</name>
<sequence length="238" mass="26287">MISRLGLVLAVLVGAVFSDGSPLARSQSRPLSVISARRSVLSSSHPRRGRHMQARRPMALVMDGNEIGSAFGESIVNFLDIYNGVITARILLSWVPPNLLAQAPFLRLPIQVISRLSDVYLNVFRGIIPPFGAIDFSPIIAFFILDFVRNFARSNVLAMELDPGMLTSKMQGGLPWAPGRTSRPVLGLVMPMDRSSQRLRLREDRGKQLFSARRGATRWEVLGAPRAEETANPSNKVR</sequence>
<accession>A0A0G4GP35</accession>
<feature type="chain" id="PRO_5005190980" description="YGGT family protein" evidence="1">
    <location>
        <begin position="19"/>
        <end position="238"/>
    </location>
</feature>
<keyword evidence="1" id="KW-0732">Signal</keyword>
<reference evidence="2" key="1">
    <citation type="submission" date="2014-11" db="EMBL/GenBank/DDBJ databases">
        <authorList>
            <person name="Otto D Thomas"/>
            <person name="Naeem Raeece"/>
        </authorList>
    </citation>
    <scope>NUCLEOTIDE SEQUENCE</scope>
</reference>
<dbReference type="EMBL" id="CDMZ01001403">
    <property type="protein sequence ID" value="CEM32049.1"/>
    <property type="molecule type" value="Genomic_DNA"/>
</dbReference>
<evidence type="ECO:0000313" key="2">
    <source>
        <dbReference type="EMBL" id="CEM32049.1"/>
    </source>
</evidence>
<proteinExistence type="predicted"/>
<dbReference type="GO" id="GO:0016020">
    <property type="term" value="C:membrane"/>
    <property type="evidence" value="ECO:0007669"/>
    <property type="project" value="InterPro"/>
</dbReference>
<gene>
    <name evidence="2" type="ORF">Cvel_22748</name>
</gene>